<dbReference type="InterPro" id="IPR011032">
    <property type="entry name" value="GroES-like_sf"/>
</dbReference>
<feature type="domain" description="Enoyl reductase (ER)" evidence="2">
    <location>
        <begin position="75"/>
        <end position="396"/>
    </location>
</feature>
<dbReference type="InterPro" id="IPR036291">
    <property type="entry name" value="NAD(P)-bd_dom_sf"/>
</dbReference>
<comment type="caution">
    <text evidence="3">The sequence shown here is derived from an EMBL/GenBank/DDBJ whole genome shotgun (WGS) entry which is preliminary data.</text>
</comment>
<dbReference type="Gene3D" id="3.90.180.10">
    <property type="entry name" value="Medium-chain alcohol dehydrogenases, catalytic domain"/>
    <property type="match status" value="1"/>
</dbReference>
<proteinExistence type="predicted"/>
<dbReference type="InterPro" id="IPR041694">
    <property type="entry name" value="ADH_N_2"/>
</dbReference>
<evidence type="ECO:0000313" key="3">
    <source>
        <dbReference type="EMBL" id="KAF1727274.1"/>
    </source>
</evidence>
<dbReference type="SMART" id="SM00829">
    <property type="entry name" value="PKS_ER"/>
    <property type="match status" value="1"/>
</dbReference>
<evidence type="ECO:0000259" key="2">
    <source>
        <dbReference type="SMART" id="SM00829"/>
    </source>
</evidence>
<dbReference type="Proteomes" id="UP000781710">
    <property type="component" value="Unassembled WGS sequence"/>
</dbReference>
<organism evidence="3 4">
    <name type="scientific">Pseudoxanthomonas japonensis</name>
    <dbReference type="NCBI Taxonomy" id="69284"/>
    <lineage>
        <taxon>Bacteria</taxon>
        <taxon>Pseudomonadati</taxon>
        <taxon>Pseudomonadota</taxon>
        <taxon>Gammaproteobacteria</taxon>
        <taxon>Lysobacterales</taxon>
        <taxon>Lysobacteraceae</taxon>
        <taxon>Pseudoxanthomonas</taxon>
    </lineage>
</organism>
<dbReference type="PANTHER" id="PTHR43205:SF7">
    <property type="entry name" value="PROSTAGLANDIN REDUCTASE 1"/>
    <property type="match status" value="1"/>
</dbReference>
<dbReference type="EMBL" id="PDWW01000001">
    <property type="protein sequence ID" value="KAF1727274.1"/>
    <property type="molecule type" value="Genomic_DNA"/>
</dbReference>
<name>A0ABQ6ZLP8_9GAMM</name>
<sequence>MPPPRAMRLAPAWPARVTFRVPLTCRGFCLEQEPVTPTTCPGVRTHAPADAPAPARDAAPFNTRLVLAHRPSERGIADCFRLEHAALPALRDGQLLLRTEQISIDICAAGRMQAFAPDGDTLGLGEVMPCSTVSRVLASRHVGFKEGDQVLAHSGWQTHEVVDGIDIRRKLHPGVAPAGTALGVYGLYGFIGWSAVREVCAPRPGDTMVLAAAAGPIGTTAGQLAQRQGARIVAVTSSEAKCRHLREKYGFAVALDRHAPDFVAQLQAACPDGIDIFLEGVHGHCIDTVMPLLNDGARLPLCGIMEGELWPMAADRLPAFFNAILMRRLVVRSFTHRDIIRLHPQYLVDPAFLSEMGALLRGGQLGWDEQIVDGLEQAPLALEKLACGDNLGKLIVRVA</sequence>
<dbReference type="Pfam" id="PF00107">
    <property type="entry name" value="ADH_zinc_N"/>
    <property type="match status" value="1"/>
</dbReference>
<dbReference type="SUPFAM" id="SSF50129">
    <property type="entry name" value="GroES-like"/>
    <property type="match status" value="1"/>
</dbReference>
<reference evidence="3 4" key="1">
    <citation type="submission" date="2017-10" db="EMBL/GenBank/DDBJ databases">
        <title>Whole genome sequencing of members of genus Pseudoxanthomonas.</title>
        <authorList>
            <person name="Kumar S."/>
            <person name="Bansal K."/>
            <person name="Kaur A."/>
            <person name="Patil P."/>
            <person name="Sharma S."/>
            <person name="Patil P.B."/>
        </authorList>
    </citation>
    <scope>NUCLEOTIDE SEQUENCE [LARGE SCALE GENOMIC DNA]</scope>
    <source>
        <strain evidence="3 4">DSM 17109</strain>
    </source>
</reference>
<keyword evidence="4" id="KW-1185">Reference proteome</keyword>
<evidence type="ECO:0000256" key="1">
    <source>
        <dbReference type="ARBA" id="ARBA00023002"/>
    </source>
</evidence>
<dbReference type="InterPro" id="IPR045010">
    <property type="entry name" value="MDR_fam"/>
</dbReference>
<dbReference type="SUPFAM" id="SSF51735">
    <property type="entry name" value="NAD(P)-binding Rossmann-fold domains"/>
    <property type="match status" value="1"/>
</dbReference>
<evidence type="ECO:0000313" key="4">
    <source>
        <dbReference type="Proteomes" id="UP000781710"/>
    </source>
</evidence>
<dbReference type="Gene3D" id="3.40.50.720">
    <property type="entry name" value="NAD(P)-binding Rossmann-like Domain"/>
    <property type="match status" value="1"/>
</dbReference>
<protein>
    <submittedName>
        <fullName evidence="3">NADP-dependent oxidoreductase</fullName>
    </submittedName>
</protein>
<dbReference type="Pfam" id="PF16884">
    <property type="entry name" value="ADH_N_2"/>
    <property type="match status" value="1"/>
</dbReference>
<dbReference type="InterPro" id="IPR020843">
    <property type="entry name" value="ER"/>
</dbReference>
<keyword evidence="1" id="KW-0560">Oxidoreductase</keyword>
<dbReference type="PANTHER" id="PTHR43205">
    <property type="entry name" value="PROSTAGLANDIN REDUCTASE"/>
    <property type="match status" value="1"/>
</dbReference>
<accession>A0ABQ6ZLP8</accession>
<gene>
    <name evidence="3" type="ORF">CSC78_00150</name>
</gene>
<dbReference type="InterPro" id="IPR013149">
    <property type="entry name" value="ADH-like_C"/>
</dbReference>
<dbReference type="CDD" id="cd05288">
    <property type="entry name" value="PGDH"/>
    <property type="match status" value="1"/>
</dbReference>